<dbReference type="Proteomes" id="UP000177682">
    <property type="component" value="Unassembled WGS sequence"/>
</dbReference>
<sequence>MGIDIYARWKDQTPKQKKKQITGFSVEHGNVGYLREAYRGEHFATRYLCREAFGKSNEAKIPAKLLRERLPRALKVVEQRERTIYKQTDQKQIDKVKQSFVDFVELCERKEKETGEPCTIVANY</sequence>
<dbReference type="EMBL" id="MFEY01000008">
    <property type="protein sequence ID" value="OGE89818.1"/>
    <property type="molecule type" value="Genomic_DNA"/>
</dbReference>
<dbReference type="AlphaFoldDB" id="A0A1F5PIN8"/>
<comment type="caution">
    <text evidence="1">The sequence shown here is derived from an EMBL/GenBank/DDBJ whole genome shotgun (WGS) entry which is preliminary data.</text>
</comment>
<name>A0A1F5PIN8_9BACT</name>
<evidence type="ECO:0000313" key="1">
    <source>
        <dbReference type="EMBL" id="OGE89818.1"/>
    </source>
</evidence>
<gene>
    <name evidence="1" type="ORF">A3E29_00320</name>
</gene>
<proteinExistence type="predicted"/>
<reference evidence="1 2" key="1">
    <citation type="journal article" date="2016" name="Nat. Commun.">
        <title>Thousands of microbial genomes shed light on interconnected biogeochemical processes in an aquifer system.</title>
        <authorList>
            <person name="Anantharaman K."/>
            <person name="Brown C.T."/>
            <person name="Hug L.A."/>
            <person name="Sharon I."/>
            <person name="Castelle C.J."/>
            <person name="Probst A.J."/>
            <person name="Thomas B.C."/>
            <person name="Singh A."/>
            <person name="Wilkins M.J."/>
            <person name="Karaoz U."/>
            <person name="Brodie E.L."/>
            <person name="Williams K.H."/>
            <person name="Hubbard S.S."/>
            <person name="Banfield J.F."/>
        </authorList>
    </citation>
    <scope>NUCLEOTIDE SEQUENCE [LARGE SCALE GENOMIC DNA]</scope>
</reference>
<organism evidence="1 2">
    <name type="scientific">Candidatus Doudnabacteria bacterium RIFCSPHIGHO2_12_FULL_48_16</name>
    <dbReference type="NCBI Taxonomy" id="1817838"/>
    <lineage>
        <taxon>Bacteria</taxon>
        <taxon>Candidatus Doudnaibacteriota</taxon>
    </lineage>
</organism>
<protein>
    <submittedName>
        <fullName evidence="1">Uncharacterized protein</fullName>
    </submittedName>
</protein>
<evidence type="ECO:0000313" key="2">
    <source>
        <dbReference type="Proteomes" id="UP000177682"/>
    </source>
</evidence>
<accession>A0A1F5PIN8</accession>